<evidence type="ECO:0000313" key="1">
    <source>
        <dbReference type="EMBL" id="SHE73647.1"/>
    </source>
</evidence>
<gene>
    <name evidence="1" type="ORF">SAMN05444008_102416</name>
</gene>
<dbReference type="AlphaFoldDB" id="A0A1M4VXG5"/>
<keyword evidence="2" id="KW-1185">Reference proteome</keyword>
<sequence length="70" mass="7965">MATDKELNRLREEVRIMKASAKSLLDNATRIEQTLDRLHEPALPSGNVLTALDKQKLRDGLRKKSLKNPQ</sequence>
<proteinExistence type="predicted"/>
<accession>A0A1M4VXG5</accession>
<dbReference type="EMBL" id="FQUO01000002">
    <property type="protein sequence ID" value="SHE73647.1"/>
    <property type="molecule type" value="Genomic_DNA"/>
</dbReference>
<dbReference type="Proteomes" id="UP000184368">
    <property type="component" value="Unassembled WGS sequence"/>
</dbReference>
<reference evidence="1 2" key="1">
    <citation type="submission" date="2016-11" db="EMBL/GenBank/DDBJ databases">
        <authorList>
            <person name="Jaros S."/>
            <person name="Januszkiewicz K."/>
            <person name="Wedrychowicz H."/>
        </authorList>
    </citation>
    <scope>NUCLEOTIDE SEQUENCE [LARGE SCALE GENOMIC DNA]</scope>
    <source>
        <strain evidence="1 2">DSM 26897</strain>
    </source>
</reference>
<dbReference type="STRING" id="1302690.BUE76_11670"/>
<protein>
    <submittedName>
        <fullName evidence="1">Uncharacterized protein</fullName>
    </submittedName>
</protein>
<organism evidence="1 2">
    <name type="scientific">Cnuella takakiae</name>
    <dbReference type="NCBI Taxonomy" id="1302690"/>
    <lineage>
        <taxon>Bacteria</taxon>
        <taxon>Pseudomonadati</taxon>
        <taxon>Bacteroidota</taxon>
        <taxon>Chitinophagia</taxon>
        <taxon>Chitinophagales</taxon>
        <taxon>Chitinophagaceae</taxon>
        <taxon>Cnuella</taxon>
    </lineage>
</organism>
<name>A0A1M4VXG5_9BACT</name>
<evidence type="ECO:0000313" key="2">
    <source>
        <dbReference type="Proteomes" id="UP000184368"/>
    </source>
</evidence>